<feature type="domain" description="Calcineurin-like phosphoesterase" evidence="1">
    <location>
        <begin position="1"/>
        <end position="196"/>
    </location>
</feature>
<protein>
    <submittedName>
        <fullName evidence="2">Metallophosphoesterase</fullName>
    </submittedName>
</protein>
<dbReference type="Proteomes" id="UP000658131">
    <property type="component" value="Unassembled WGS sequence"/>
</dbReference>
<dbReference type="PANTHER" id="PTHR31302">
    <property type="entry name" value="TRANSMEMBRANE PROTEIN WITH METALLOPHOSPHOESTERASE DOMAIN-RELATED"/>
    <property type="match status" value="1"/>
</dbReference>
<dbReference type="InterPro" id="IPR029052">
    <property type="entry name" value="Metallo-depent_PP-like"/>
</dbReference>
<keyword evidence="3" id="KW-1185">Reference proteome</keyword>
<dbReference type="InterPro" id="IPR014578">
    <property type="entry name" value="Pesterase_CT488"/>
</dbReference>
<comment type="caution">
    <text evidence="2">The sequence shown here is derived from an EMBL/GenBank/DDBJ whole genome shotgun (WGS) entry which is preliminary data.</text>
</comment>
<dbReference type="InterPro" id="IPR004843">
    <property type="entry name" value="Calcineurin-like_PHP"/>
</dbReference>
<dbReference type="Gene3D" id="3.60.21.10">
    <property type="match status" value="1"/>
</dbReference>
<evidence type="ECO:0000259" key="1">
    <source>
        <dbReference type="Pfam" id="PF00149"/>
    </source>
</evidence>
<proteinExistence type="predicted"/>
<sequence>MAIFAIGDLHLSTGCNKPMDIFSGWQDYVGRITSDWRSRVDVQDTVVIAGDISWGMNFKEAKSDFELLHSLPGRKILMKGNHDYWWNSRKKMEEFFDQNGLTSLTILHNSCVAAEGVALCGTRGWMLEEGCLHDRTVAAREEGRLRASLEAARKLELAPVVFLHYPPLFADSVSGGMIDLLREYGVKRCFYGHLHGAACPQAFEGEYLGIEFSLISADHLKFRLKEL</sequence>
<accession>A0ABR7NJG9</accession>
<dbReference type="RefSeq" id="WP_262400066.1">
    <property type="nucleotide sequence ID" value="NZ_JACRTB010000012.1"/>
</dbReference>
<dbReference type="InterPro" id="IPR051158">
    <property type="entry name" value="Metallophosphoesterase_sf"/>
</dbReference>
<reference evidence="2 3" key="1">
    <citation type="submission" date="2020-08" db="EMBL/GenBank/DDBJ databases">
        <title>Genome public.</title>
        <authorList>
            <person name="Liu C."/>
            <person name="Sun Q."/>
        </authorList>
    </citation>
    <scope>NUCLEOTIDE SEQUENCE [LARGE SCALE GENOMIC DNA]</scope>
    <source>
        <strain evidence="2 3">BX1</strain>
    </source>
</reference>
<gene>
    <name evidence="2" type="ORF">H8717_09095</name>
</gene>
<evidence type="ECO:0000313" key="2">
    <source>
        <dbReference type="EMBL" id="MBC8576558.1"/>
    </source>
</evidence>
<dbReference type="PANTHER" id="PTHR31302:SF22">
    <property type="entry name" value="PHOSPHOESTERASE"/>
    <property type="match status" value="1"/>
</dbReference>
<name>A0ABR7NJG9_9FIRM</name>
<dbReference type="PIRSF" id="PIRSF033094">
    <property type="entry name" value="Pesterase_CT488"/>
    <property type="match status" value="1"/>
</dbReference>
<evidence type="ECO:0000313" key="3">
    <source>
        <dbReference type="Proteomes" id="UP000658131"/>
    </source>
</evidence>
<dbReference type="EMBL" id="JACRTB010000012">
    <property type="protein sequence ID" value="MBC8576558.1"/>
    <property type="molecule type" value="Genomic_DNA"/>
</dbReference>
<dbReference type="SUPFAM" id="SSF56300">
    <property type="entry name" value="Metallo-dependent phosphatases"/>
    <property type="match status" value="1"/>
</dbReference>
<dbReference type="Pfam" id="PF00149">
    <property type="entry name" value="Metallophos"/>
    <property type="match status" value="1"/>
</dbReference>
<organism evidence="2 3">
    <name type="scientific">Yanshouia hominis</name>
    <dbReference type="NCBI Taxonomy" id="2763673"/>
    <lineage>
        <taxon>Bacteria</taxon>
        <taxon>Bacillati</taxon>
        <taxon>Bacillota</taxon>
        <taxon>Clostridia</taxon>
        <taxon>Eubacteriales</taxon>
        <taxon>Oscillospiraceae</taxon>
        <taxon>Yanshouia</taxon>
    </lineage>
</organism>